<reference evidence="3" key="1">
    <citation type="submission" date="2025-08" db="UniProtKB">
        <authorList>
            <consortium name="RefSeq"/>
        </authorList>
    </citation>
    <scope>IDENTIFICATION</scope>
</reference>
<dbReference type="PaxDb" id="121845-A0A1S3DBR2"/>
<dbReference type="RefSeq" id="XP_008478511.1">
    <property type="nucleotide sequence ID" value="XM_008480289.1"/>
</dbReference>
<gene>
    <name evidence="3" type="primary">LOC103515347</name>
</gene>
<keyword evidence="2" id="KW-1185">Reference proteome</keyword>
<protein>
    <submittedName>
        <fullName evidence="3">Uncharacterized protein LOC103515347</fullName>
    </submittedName>
</protein>
<keyword evidence="1" id="KW-0472">Membrane</keyword>
<evidence type="ECO:0000313" key="3">
    <source>
        <dbReference type="RefSeq" id="XP_008478511.1"/>
    </source>
</evidence>
<keyword evidence="1" id="KW-1133">Transmembrane helix</keyword>
<sequence>MESPQHGRHFEIVVTLSMFESFVHSILSWKPFTPLSAIGFNVYLLNTVLPTATTASLRNNDHFSVITYFIYVIGDFGMDMIFGFLLYICAERPFRLLGIYVQKMVDNQ</sequence>
<keyword evidence="1" id="KW-0812">Transmembrane</keyword>
<dbReference type="GeneID" id="103515347"/>
<dbReference type="Proteomes" id="UP000079169">
    <property type="component" value="Unplaced"/>
</dbReference>
<feature type="transmembrane region" description="Helical" evidence="1">
    <location>
        <begin position="68"/>
        <end position="90"/>
    </location>
</feature>
<dbReference type="AlphaFoldDB" id="A0A1S3DBR2"/>
<organism evidence="2 3">
    <name type="scientific">Diaphorina citri</name>
    <name type="common">Asian citrus psyllid</name>
    <dbReference type="NCBI Taxonomy" id="121845"/>
    <lineage>
        <taxon>Eukaryota</taxon>
        <taxon>Metazoa</taxon>
        <taxon>Ecdysozoa</taxon>
        <taxon>Arthropoda</taxon>
        <taxon>Hexapoda</taxon>
        <taxon>Insecta</taxon>
        <taxon>Pterygota</taxon>
        <taxon>Neoptera</taxon>
        <taxon>Paraneoptera</taxon>
        <taxon>Hemiptera</taxon>
        <taxon>Sternorrhyncha</taxon>
        <taxon>Psylloidea</taxon>
        <taxon>Psyllidae</taxon>
        <taxon>Diaphorininae</taxon>
        <taxon>Diaphorina</taxon>
    </lineage>
</organism>
<name>A0A1S3DBR2_DIACI</name>
<evidence type="ECO:0000256" key="1">
    <source>
        <dbReference type="SAM" id="Phobius"/>
    </source>
</evidence>
<dbReference type="KEGG" id="dci:103515347"/>
<proteinExistence type="predicted"/>
<evidence type="ECO:0000313" key="2">
    <source>
        <dbReference type="Proteomes" id="UP000079169"/>
    </source>
</evidence>
<accession>A0A1S3DBR2</accession>